<feature type="domain" description="DUF1553" evidence="3">
    <location>
        <begin position="680"/>
        <end position="944"/>
    </location>
</feature>
<feature type="domain" description="DUF1549" evidence="2">
    <location>
        <begin position="121"/>
        <end position="325"/>
    </location>
</feature>
<feature type="coiled-coil region" evidence="1">
    <location>
        <begin position="358"/>
        <end position="396"/>
    </location>
</feature>
<organism evidence="5">
    <name type="scientific">Schlesneria paludicola</name>
    <dbReference type="NCBI Taxonomy" id="360056"/>
    <lineage>
        <taxon>Bacteria</taxon>
        <taxon>Pseudomonadati</taxon>
        <taxon>Planctomycetota</taxon>
        <taxon>Planctomycetia</taxon>
        <taxon>Planctomycetales</taxon>
        <taxon>Planctomycetaceae</taxon>
        <taxon>Schlesneria</taxon>
    </lineage>
</organism>
<dbReference type="PANTHER" id="PTHR35889">
    <property type="entry name" value="CYCLOINULO-OLIGOSACCHARIDE FRUCTANOTRANSFERASE-RELATED"/>
    <property type="match status" value="1"/>
</dbReference>
<sequence>MRPILSAKCFACHGPDAEGRQADLRLDRFEDATKPLGDRSAIVPGDPKGSELLRRIVSTDDAERMPPPEAKKSVTDRERALLARWIAEGAKYSEHWAYVKPQRPALPELSRSEKARVRNAIDAFIVAKQTAAGLTLSPEAERTTWLRRVSLDLIGLPPTPAELDAFLADDTPGAYERVVDRLLASPRFGERWAQPWLDLARYADSNGYQADQLRDSWAYRDWVIDALNADMPFDRFTIEQLAGDLLPDATFEQKVATGFHRTVTCNVEAGVHPEENRTNQVIDRVNTTATVWLGLTLECCQCHDHKYDPFTSRDYYRLFAYFNNTPLEVQNPSGKGVQFEFFGPKMDLPLPPTVQAERQQLQDRCSALEQEREALLAELSASRAEWEAKLRAALDHPAEWHVLPVATFESVGGEDHRVLDDQSVLVTGRVPEATTYTVTVKTALSGITAFKLETLTHPEIPGNGPGRGDALRTNFILSEFDVTATPAGAEKAVPLEFASASADYEQPRWAVSGAIDGNRKTGWAIGQQFGQPHHAIFKLSKPLPSDGETTLTFTLDQQYGQGRTIGRLRLSALVGEEAAKVPDDVAAILKKDKRTAKDKKRLDEFFTQSHPRLVELDKQMDLMKLKLERIEPPSTLVMVEMPEPRTTRMLKRGNYLTPGDTVTPGTPEKLHPLDPALPANRLGLAQWLVSTENPLTARVTVNRWWAELFGRGLVTTLEDFGLQSEPPTHPELLDWLAVEFMTPSDPNATAWSMKRMLKLMVLSATYRQSSRLTPDLAERDPDNALYARGPRFRLPAETIRDQALAVSGLLSAKMGGEPIMPHQPANIWRAVGRNAPKWVEAQDEDRFRRGVYVVWRRAAPFPSFVNFDAPDRASCTVNRPRTNTPLQALTLLNDPAYVEMAVALAARILTESPSTDVSDRIDYATRLALSRPATSLEREELQQFHAAQREKLAARPDDVSALLKAAAAVKLPEGLDPVDLAAWFHVANLLLNLDETVTRG</sequence>
<reference evidence="5" key="1">
    <citation type="journal article" date="2020" name="mSystems">
        <title>Genome- and Community-Level Interaction Insights into Carbon Utilization and Element Cycling Functions of Hydrothermarchaeota in Hydrothermal Sediment.</title>
        <authorList>
            <person name="Zhou Z."/>
            <person name="Liu Y."/>
            <person name="Xu W."/>
            <person name="Pan J."/>
            <person name="Luo Z.H."/>
            <person name="Li M."/>
        </authorList>
    </citation>
    <scope>NUCLEOTIDE SEQUENCE [LARGE SCALE GENOMIC DNA]</scope>
    <source>
        <strain evidence="5">SpSt-339</strain>
    </source>
</reference>
<dbReference type="EMBL" id="DSOK01000406">
    <property type="protein sequence ID" value="HEN16716.1"/>
    <property type="molecule type" value="Genomic_DNA"/>
</dbReference>
<keyword evidence="1" id="KW-0175">Coiled coil</keyword>
<dbReference type="InterPro" id="IPR036909">
    <property type="entry name" value="Cyt_c-like_dom_sf"/>
</dbReference>
<protein>
    <submittedName>
        <fullName evidence="5">DUF1553 domain-containing protein</fullName>
    </submittedName>
</protein>
<dbReference type="AlphaFoldDB" id="A0A7C2PC32"/>
<comment type="caution">
    <text evidence="5">The sequence shown here is derived from an EMBL/GenBank/DDBJ whole genome shotgun (WGS) entry which is preliminary data.</text>
</comment>
<evidence type="ECO:0000259" key="3">
    <source>
        <dbReference type="Pfam" id="PF07587"/>
    </source>
</evidence>
<dbReference type="PANTHER" id="PTHR35889:SF3">
    <property type="entry name" value="F-BOX DOMAIN-CONTAINING PROTEIN"/>
    <property type="match status" value="1"/>
</dbReference>
<accession>A0A7C2PC32</accession>
<dbReference type="Pfam" id="PF07587">
    <property type="entry name" value="PSD1"/>
    <property type="match status" value="1"/>
</dbReference>
<evidence type="ECO:0000259" key="2">
    <source>
        <dbReference type="Pfam" id="PF07583"/>
    </source>
</evidence>
<dbReference type="GO" id="GO:0009055">
    <property type="term" value="F:electron transfer activity"/>
    <property type="evidence" value="ECO:0007669"/>
    <property type="project" value="InterPro"/>
</dbReference>
<dbReference type="InterPro" id="IPR011444">
    <property type="entry name" value="DUF1549"/>
</dbReference>
<dbReference type="Pfam" id="PF07583">
    <property type="entry name" value="PSCyt2"/>
    <property type="match status" value="1"/>
</dbReference>
<dbReference type="GO" id="GO:0020037">
    <property type="term" value="F:heme binding"/>
    <property type="evidence" value="ECO:0007669"/>
    <property type="project" value="InterPro"/>
</dbReference>
<gene>
    <name evidence="5" type="ORF">ENQ76_14745</name>
</gene>
<evidence type="ECO:0000256" key="1">
    <source>
        <dbReference type="SAM" id="Coils"/>
    </source>
</evidence>
<proteinExistence type="predicted"/>
<feature type="domain" description="Cytochrome C Planctomycete-type" evidence="4">
    <location>
        <begin position="9"/>
        <end position="69"/>
    </location>
</feature>
<evidence type="ECO:0000259" key="4">
    <source>
        <dbReference type="Pfam" id="PF07635"/>
    </source>
</evidence>
<evidence type="ECO:0000313" key="5">
    <source>
        <dbReference type="EMBL" id="HEN16716.1"/>
    </source>
</evidence>
<dbReference type="Gene3D" id="1.10.760.10">
    <property type="entry name" value="Cytochrome c-like domain"/>
    <property type="match status" value="1"/>
</dbReference>
<dbReference type="InterPro" id="IPR022655">
    <property type="entry name" value="DUF1553"/>
</dbReference>
<dbReference type="Pfam" id="PF07635">
    <property type="entry name" value="PSCyt1"/>
    <property type="match status" value="1"/>
</dbReference>
<name>A0A7C2PC32_9PLAN</name>
<dbReference type="SUPFAM" id="SSF46626">
    <property type="entry name" value="Cytochrome c"/>
    <property type="match status" value="1"/>
</dbReference>
<dbReference type="InterPro" id="IPR011429">
    <property type="entry name" value="Cyt_c_Planctomycete-type"/>
</dbReference>